<dbReference type="AlphaFoldDB" id="A0A1Z3HN95"/>
<dbReference type="RefSeq" id="WP_080810350.1">
    <property type="nucleotide sequence ID" value="NZ_CP021983.2"/>
</dbReference>
<keyword evidence="2" id="KW-1277">Toxin-antitoxin system</keyword>
<evidence type="ECO:0000256" key="1">
    <source>
        <dbReference type="ARBA" id="ARBA00001946"/>
    </source>
</evidence>
<gene>
    <name evidence="9" type="ORF">XM38_027160</name>
</gene>
<dbReference type="GO" id="GO:0004518">
    <property type="term" value="F:nuclease activity"/>
    <property type="evidence" value="ECO:0007669"/>
    <property type="project" value="UniProtKB-KW"/>
</dbReference>
<name>A0A1Z3HN95_9CYAN</name>
<sequence length="127" mass="14298">MSGSKFLLDTNIVIGLLKGHQIVLGILQDHAVELDICAHSFITRIELLSYPGITEAEVQGITRILQIMRYLPMTQAIEDMTIQFRRQYSLKIPDAIIAATAKVTCLELLTLDQQLANRMSEILEQTE</sequence>
<accession>A0A1Z3HN95</accession>
<dbReference type="CDD" id="cd18738">
    <property type="entry name" value="PIN_VapC4-5_FitB-like"/>
    <property type="match status" value="1"/>
</dbReference>
<dbReference type="EMBL" id="CP021983">
    <property type="protein sequence ID" value="ASC71762.1"/>
    <property type="molecule type" value="Genomic_DNA"/>
</dbReference>
<evidence type="ECO:0000256" key="4">
    <source>
        <dbReference type="ARBA" id="ARBA00022723"/>
    </source>
</evidence>
<evidence type="ECO:0000256" key="5">
    <source>
        <dbReference type="ARBA" id="ARBA00022801"/>
    </source>
</evidence>
<dbReference type="Gene3D" id="3.40.50.1010">
    <property type="entry name" value="5'-nuclease"/>
    <property type="match status" value="1"/>
</dbReference>
<dbReference type="InterPro" id="IPR050556">
    <property type="entry name" value="Type_II_TA_system_RNase"/>
</dbReference>
<evidence type="ECO:0000313" key="9">
    <source>
        <dbReference type="EMBL" id="ASC71762.1"/>
    </source>
</evidence>
<dbReference type="KEGG" id="hhg:XM38_027160"/>
<protein>
    <recommendedName>
        <fullName evidence="8">PIN domain-containing protein</fullName>
    </recommendedName>
</protein>
<proteinExistence type="inferred from homology"/>
<organism evidence="9 10">
    <name type="scientific">Halomicronema hongdechloris C2206</name>
    <dbReference type="NCBI Taxonomy" id="1641165"/>
    <lineage>
        <taxon>Bacteria</taxon>
        <taxon>Bacillati</taxon>
        <taxon>Cyanobacteriota</taxon>
        <taxon>Cyanophyceae</taxon>
        <taxon>Nodosilineales</taxon>
        <taxon>Nodosilineaceae</taxon>
        <taxon>Halomicronema</taxon>
    </lineage>
</organism>
<dbReference type="PANTHER" id="PTHR33653">
    <property type="entry name" value="RIBONUCLEASE VAPC2"/>
    <property type="match status" value="1"/>
</dbReference>
<dbReference type="InterPro" id="IPR002716">
    <property type="entry name" value="PIN_dom"/>
</dbReference>
<dbReference type="GO" id="GO:0016787">
    <property type="term" value="F:hydrolase activity"/>
    <property type="evidence" value="ECO:0007669"/>
    <property type="project" value="UniProtKB-KW"/>
</dbReference>
<keyword evidence="6" id="KW-0460">Magnesium</keyword>
<comment type="similarity">
    <text evidence="7">Belongs to the PINc/VapC protein family.</text>
</comment>
<dbReference type="InterPro" id="IPR029060">
    <property type="entry name" value="PIN-like_dom_sf"/>
</dbReference>
<keyword evidence="5" id="KW-0378">Hydrolase</keyword>
<keyword evidence="10" id="KW-1185">Reference proteome</keyword>
<dbReference type="Pfam" id="PF01850">
    <property type="entry name" value="PIN"/>
    <property type="match status" value="1"/>
</dbReference>
<evidence type="ECO:0000256" key="3">
    <source>
        <dbReference type="ARBA" id="ARBA00022722"/>
    </source>
</evidence>
<feature type="domain" description="PIN" evidence="8">
    <location>
        <begin position="7"/>
        <end position="116"/>
    </location>
</feature>
<evidence type="ECO:0000313" key="10">
    <source>
        <dbReference type="Proteomes" id="UP000191901"/>
    </source>
</evidence>
<reference evidence="9 10" key="1">
    <citation type="journal article" date="2016" name="Biochim. Biophys. Acta">
        <title>Characterization of red-shifted phycobilisomes isolated from the chlorophyll f-containing cyanobacterium Halomicronema hongdechloris.</title>
        <authorList>
            <person name="Li Y."/>
            <person name="Lin Y."/>
            <person name="Garvey C.J."/>
            <person name="Birch D."/>
            <person name="Corkery R.W."/>
            <person name="Loughlin P.C."/>
            <person name="Scheer H."/>
            <person name="Willows R.D."/>
            <person name="Chen M."/>
        </authorList>
    </citation>
    <scope>NUCLEOTIDE SEQUENCE [LARGE SCALE GENOMIC DNA]</scope>
    <source>
        <strain evidence="9 10">C2206</strain>
    </source>
</reference>
<evidence type="ECO:0000256" key="7">
    <source>
        <dbReference type="ARBA" id="ARBA00038093"/>
    </source>
</evidence>
<dbReference type="OrthoDB" id="9796690at2"/>
<dbReference type="PANTHER" id="PTHR33653:SF1">
    <property type="entry name" value="RIBONUCLEASE VAPC2"/>
    <property type="match status" value="1"/>
</dbReference>
<keyword evidence="4" id="KW-0479">Metal-binding</keyword>
<dbReference type="GO" id="GO:0046872">
    <property type="term" value="F:metal ion binding"/>
    <property type="evidence" value="ECO:0007669"/>
    <property type="project" value="UniProtKB-KW"/>
</dbReference>
<evidence type="ECO:0000259" key="8">
    <source>
        <dbReference type="Pfam" id="PF01850"/>
    </source>
</evidence>
<dbReference type="SUPFAM" id="SSF88723">
    <property type="entry name" value="PIN domain-like"/>
    <property type="match status" value="1"/>
</dbReference>
<comment type="cofactor">
    <cofactor evidence="1">
        <name>Mg(2+)</name>
        <dbReference type="ChEBI" id="CHEBI:18420"/>
    </cofactor>
</comment>
<dbReference type="Proteomes" id="UP000191901">
    <property type="component" value="Chromosome"/>
</dbReference>
<evidence type="ECO:0000256" key="6">
    <source>
        <dbReference type="ARBA" id="ARBA00022842"/>
    </source>
</evidence>
<keyword evidence="3" id="KW-0540">Nuclease</keyword>
<evidence type="ECO:0000256" key="2">
    <source>
        <dbReference type="ARBA" id="ARBA00022649"/>
    </source>
</evidence>
<dbReference type="STRING" id="1641165.XM38_14130"/>